<keyword evidence="6" id="KW-0813">Transport</keyword>
<evidence type="ECO:0000256" key="1">
    <source>
        <dbReference type="ARBA" id="ARBA00004141"/>
    </source>
</evidence>
<dbReference type="InterPro" id="IPR051784">
    <property type="entry name" value="Nod_factor_ABC_transporter"/>
</dbReference>
<feature type="compositionally biased region" description="Basic and acidic residues" evidence="7">
    <location>
        <begin position="9"/>
        <end position="18"/>
    </location>
</feature>
<evidence type="ECO:0000256" key="6">
    <source>
        <dbReference type="RuleBase" id="RU361157"/>
    </source>
</evidence>
<name>A0ABM8G3G1_9CELL</name>
<comment type="similarity">
    <text evidence="6">Belongs to the ABC-2 integral membrane protein family.</text>
</comment>
<dbReference type="EMBL" id="AP027729">
    <property type="protein sequence ID" value="BDZ42678.1"/>
    <property type="molecule type" value="Genomic_DNA"/>
</dbReference>
<feature type="transmembrane region" description="Helical" evidence="6">
    <location>
        <begin position="146"/>
        <end position="175"/>
    </location>
</feature>
<evidence type="ECO:0000313" key="9">
    <source>
        <dbReference type="EMBL" id="BDZ42678.1"/>
    </source>
</evidence>
<keyword evidence="10" id="KW-1185">Reference proteome</keyword>
<dbReference type="InterPro" id="IPR013525">
    <property type="entry name" value="ABC2_TM"/>
</dbReference>
<dbReference type="Pfam" id="PF01061">
    <property type="entry name" value="ABC2_membrane"/>
    <property type="match status" value="1"/>
</dbReference>
<feature type="transmembrane region" description="Helical" evidence="6">
    <location>
        <begin position="101"/>
        <end position="125"/>
    </location>
</feature>
<dbReference type="PROSITE" id="PS51012">
    <property type="entry name" value="ABC_TM2"/>
    <property type="match status" value="1"/>
</dbReference>
<dbReference type="InterPro" id="IPR000412">
    <property type="entry name" value="ABC_2_transport"/>
</dbReference>
<dbReference type="Proteomes" id="UP001321475">
    <property type="component" value="Chromosome"/>
</dbReference>
<keyword evidence="6" id="KW-1003">Cell membrane</keyword>
<feature type="transmembrane region" description="Helical" evidence="6">
    <location>
        <begin position="272"/>
        <end position="294"/>
    </location>
</feature>
<protein>
    <recommendedName>
        <fullName evidence="6">Transport permease protein</fullName>
    </recommendedName>
</protein>
<dbReference type="PANTHER" id="PTHR43229:SF2">
    <property type="entry name" value="NODULATION PROTEIN J"/>
    <property type="match status" value="1"/>
</dbReference>
<feature type="transmembrane region" description="Helical" evidence="6">
    <location>
        <begin position="181"/>
        <end position="207"/>
    </location>
</feature>
<keyword evidence="5" id="KW-0046">Antibiotic resistance</keyword>
<evidence type="ECO:0000256" key="5">
    <source>
        <dbReference type="ARBA" id="ARBA00023251"/>
    </source>
</evidence>
<evidence type="ECO:0000256" key="3">
    <source>
        <dbReference type="ARBA" id="ARBA00022989"/>
    </source>
</evidence>
<keyword evidence="2 6" id="KW-0812">Transmembrane</keyword>
<evidence type="ECO:0000313" key="10">
    <source>
        <dbReference type="Proteomes" id="UP001321475"/>
    </source>
</evidence>
<dbReference type="InterPro" id="IPR047817">
    <property type="entry name" value="ABC2_TM_bact-type"/>
</dbReference>
<gene>
    <name evidence="9" type="ORF">GCM10025865_19770</name>
</gene>
<evidence type="ECO:0000256" key="2">
    <source>
        <dbReference type="ARBA" id="ARBA00022692"/>
    </source>
</evidence>
<dbReference type="PANTHER" id="PTHR43229">
    <property type="entry name" value="NODULATION PROTEIN J"/>
    <property type="match status" value="1"/>
</dbReference>
<sequence>MTASDQTDQADRTARTARADAPAPEGTATPDDHALRDAIALDRRPDRPSAVSSTLTFAWRALLKIKHVPEQLFDVTVTPVIFTLMFTYLFGGALAGSTEAYLQYLLPGILVQTVLFTTVYTGYTMNTDITKGVFDRFRSLPIWRPAPIVGALLGDTVRYTIASVVTIALGLLLGFRPDGGVVGVVLAVLLLLVFAFALSWIFTILGLVLRSPNAVMGVSMMVLMPLTFASNIFVDPTTMPDVLQGFVDVNPVSHLTTAARGLMSGTAGVDDVTWALVAAVVLTAVLAPITMRLYRNRS</sequence>
<reference evidence="10" key="1">
    <citation type="journal article" date="2019" name="Int. J. Syst. Evol. Microbiol.">
        <title>The Global Catalogue of Microorganisms (GCM) 10K type strain sequencing project: providing services to taxonomists for standard genome sequencing and annotation.</title>
        <authorList>
            <consortium name="The Broad Institute Genomics Platform"/>
            <consortium name="The Broad Institute Genome Sequencing Center for Infectious Disease"/>
            <person name="Wu L."/>
            <person name="Ma J."/>
        </authorList>
    </citation>
    <scope>NUCLEOTIDE SEQUENCE [LARGE SCALE GENOMIC DNA]</scope>
    <source>
        <strain evidence="10">NBRC 108565</strain>
    </source>
</reference>
<feature type="transmembrane region" description="Helical" evidence="6">
    <location>
        <begin position="214"/>
        <end position="234"/>
    </location>
</feature>
<keyword evidence="4 6" id="KW-0472">Membrane</keyword>
<organism evidence="9 10">
    <name type="scientific">Paraoerskovia sediminicola</name>
    <dbReference type="NCBI Taxonomy" id="1138587"/>
    <lineage>
        <taxon>Bacteria</taxon>
        <taxon>Bacillati</taxon>
        <taxon>Actinomycetota</taxon>
        <taxon>Actinomycetes</taxon>
        <taxon>Micrococcales</taxon>
        <taxon>Cellulomonadaceae</taxon>
        <taxon>Paraoerskovia</taxon>
    </lineage>
</organism>
<evidence type="ECO:0000256" key="7">
    <source>
        <dbReference type="SAM" id="MobiDB-lite"/>
    </source>
</evidence>
<feature type="transmembrane region" description="Helical" evidence="6">
    <location>
        <begin position="72"/>
        <end position="95"/>
    </location>
</feature>
<feature type="region of interest" description="Disordered" evidence="7">
    <location>
        <begin position="1"/>
        <end position="32"/>
    </location>
</feature>
<comment type="subcellular location">
    <subcellularLocation>
        <location evidence="6">Cell membrane</location>
        <topology evidence="6">Multi-pass membrane protein</topology>
    </subcellularLocation>
    <subcellularLocation>
        <location evidence="1">Membrane</location>
        <topology evidence="1">Multi-pass membrane protein</topology>
    </subcellularLocation>
</comment>
<evidence type="ECO:0000259" key="8">
    <source>
        <dbReference type="PROSITE" id="PS51012"/>
    </source>
</evidence>
<feature type="domain" description="ABC transmembrane type-2" evidence="8">
    <location>
        <begin position="70"/>
        <end position="297"/>
    </location>
</feature>
<dbReference type="RefSeq" id="WP_286217120.1">
    <property type="nucleotide sequence ID" value="NZ_AP027729.1"/>
</dbReference>
<proteinExistence type="inferred from homology"/>
<evidence type="ECO:0000256" key="4">
    <source>
        <dbReference type="ARBA" id="ARBA00023136"/>
    </source>
</evidence>
<keyword evidence="3 6" id="KW-1133">Transmembrane helix</keyword>
<accession>A0ABM8G3G1</accession>
<dbReference type="PIRSF" id="PIRSF006648">
    <property type="entry name" value="DrrB"/>
    <property type="match status" value="1"/>
</dbReference>